<dbReference type="Proteomes" id="UP000316612">
    <property type="component" value="Unassembled WGS sequence"/>
</dbReference>
<dbReference type="Pfam" id="PF13404">
    <property type="entry name" value="HTH_AsnC-type"/>
    <property type="match status" value="1"/>
</dbReference>
<evidence type="ECO:0000259" key="4">
    <source>
        <dbReference type="PROSITE" id="PS50956"/>
    </source>
</evidence>
<protein>
    <submittedName>
        <fullName evidence="5">AsnC family transcriptional regulator</fullName>
    </submittedName>
</protein>
<dbReference type="InterPro" id="IPR011008">
    <property type="entry name" value="Dimeric_a/b-barrel"/>
</dbReference>
<gene>
    <name evidence="5" type="ORF">AUR04nite_27780</name>
</gene>
<dbReference type="Pfam" id="PF13412">
    <property type="entry name" value="HTH_24"/>
    <property type="match status" value="1"/>
</dbReference>
<evidence type="ECO:0000256" key="2">
    <source>
        <dbReference type="ARBA" id="ARBA00023125"/>
    </source>
</evidence>
<dbReference type="PROSITE" id="PS50956">
    <property type="entry name" value="HTH_ASNC_2"/>
    <property type="match status" value="1"/>
</dbReference>
<keyword evidence="2" id="KW-0238">DNA-binding</keyword>
<dbReference type="SUPFAM" id="SSF46785">
    <property type="entry name" value="Winged helix' DNA-binding domain"/>
    <property type="match status" value="2"/>
</dbReference>
<dbReference type="GO" id="GO:0043200">
    <property type="term" value="P:response to amino acid"/>
    <property type="evidence" value="ECO:0007669"/>
    <property type="project" value="TreeGrafter"/>
</dbReference>
<evidence type="ECO:0000313" key="6">
    <source>
        <dbReference type="Proteomes" id="UP000316612"/>
    </source>
</evidence>
<dbReference type="InterPro" id="IPR019888">
    <property type="entry name" value="Tscrpt_reg_AsnC-like"/>
</dbReference>
<dbReference type="Gene3D" id="1.10.10.10">
    <property type="entry name" value="Winged helix-like DNA-binding domain superfamily/Winged helix DNA-binding domain"/>
    <property type="match status" value="2"/>
</dbReference>
<evidence type="ECO:0000313" key="5">
    <source>
        <dbReference type="EMBL" id="GED07246.1"/>
    </source>
</evidence>
<dbReference type="InterPro" id="IPR000485">
    <property type="entry name" value="AsnC-type_HTH_dom"/>
</dbReference>
<reference evidence="5 6" key="1">
    <citation type="submission" date="2019-06" db="EMBL/GenBank/DDBJ databases">
        <title>Whole genome shotgun sequence of Glutamicibacter uratoxydans NBRC 15515.</title>
        <authorList>
            <person name="Hosoyama A."/>
            <person name="Uohara A."/>
            <person name="Ohji S."/>
            <person name="Ichikawa N."/>
        </authorList>
    </citation>
    <scope>NUCLEOTIDE SEQUENCE [LARGE SCALE GENOMIC DNA]</scope>
    <source>
        <strain evidence="5 6">NBRC 15515</strain>
    </source>
</reference>
<dbReference type="RefSeq" id="WP_246055537.1">
    <property type="nucleotide sequence ID" value="NZ_BAAAJL010000003.1"/>
</dbReference>
<dbReference type="EMBL" id="BJNY01000017">
    <property type="protein sequence ID" value="GED07246.1"/>
    <property type="molecule type" value="Genomic_DNA"/>
</dbReference>
<keyword evidence="3" id="KW-0804">Transcription</keyword>
<proteinExistence type="predicted"/>
<accession>A0A4Y4DQN2</accession>
<sequence>MEKELGDAQRRIIAALQVDGRATWRKIAAVLDMPERSVARHGAWLLENGLVTVAAIRHREHSMLVACSCAPGTGRIASEALSAREDTSFSYQVTGREDLIVELHYTGDATDVLSLQLPATPGVSAMVVYPILKYFKTIRGWRLGSLNAAEEQALRKDPDRTSWKAVPDLSSKDEQIIAALKEDGRASIESVARRVAMSETSVARRIDWLLHSGQISIRALVEPAAVGLPVEALLWVSTTPSQIEPLGQRLAARPEVRYAAAVAGDCQLVVDVTVANQAELYKFISDSAWGDAMLQVKTSLVVQARKRGGKLLAI</sequence>
<dbReference type="PANTHER" id="PTHR30154">
    <property type="entry name" value="LEUCINE-RESPONSIVE REGULATORY PROTEIN"/>
    <property type="match status" value="1"/>
</dbReference>
<feature type="domain" description="HTH asnC-type" evidence="4">
    <location>
        <begin position="169"/>
        <end position="229"/>
    </location>
</feature>
<evidence type="ECO:0000256" key="1">
    <source>
        <dbReference type="ARBA" id="ARBA00023015"/>
    </source>
</evidence>
<evidence type="ECO:0000256" key="3">
    <source>
        <dbReference type="ARBA" id="ARBA00023163"/>
    </source>
</evidence>
<comment type="caution">
    <text evidence="5">The sequence shown here is derived from an EMBL/GenBank/DDBJ whole genome shotgun (WGS) entry which is preliminary data.</text>
</comment>
<dbReference type="InterPro" id="IPR036390">
    <property type="entry name" value="WH_DNA-bd_sf"/>
</dbReference>
<name>A0A4Y4DQN2_GLUUR</name>
<dbReference type="GO" id="GO:0005829">
    <property type="term" value="C:cytosol"/>
    <property type="evidence" value="ECO:0007669"/>
    <property type="project" value="TreeGrafter"/>
</dbReference>
<dbReference type="SMART" id="SM00344">
    <property type="entry name" value="HTH_ASNC"/>
    <property type="match status" value="1"/>
</dbReference>
<dbReference type="SUPFAM" id="SSF54909">
    <property type="entry name" value="Dimeric alpha+beta barrel"/>
    <property type="match status" value="1"/>
</dbReference>
<dbReference type="PRINTS" id="PR00033">
    <property type="entry name" value="HTHASNC"/>
</dbReference>
<dbReference type="InterPro" id="IPR036388">
    <property type="entry name" value="WH-like_DNA-bd_sf"/>
</dbReference>
<dbReference type="Gene3D" id="3.30.70.920">
    <property type="match status" value="1"/>
</dbReference>
<dbReference type="Pfam" id="PF01037">
    <property type="entry name" value="AsnC_trans_reg"/>
    <property type="match status" value="1"/>
</dbReference>
<dbReference type="GO" id="GO:0043565">
    <property type="term" value="F:sequence-specific DNA binding"/>
    <property type="evidence" value="ECO:0007669"/>
    <property type="project" value="InterPro"/>
</dbReference>
<dbReference type="AlphaFoldDB" id="A0A4Y4DQN2"/>
<keyword evidence="1" id="KW-0805">Transcription regulation</keyword>
<dbReference type="InterPro" id="IPR019887">
    <property type="entry name" value="Tscrpt_reg_AsnC/Lrp_C"/>
</dbReference>
<keyword evidence="6" id="KW-1185">Reference proteome</keyword>
<organism evidence="5 6">
    <name type="scientific">Glutamicibacter uratoxydans</name>
    <name type="common">Arthrobacter uratoxydans</name>
    <dbReference type="NCBI Taxonomy" id="43667"/>
    <lineage>
        <taxon>Bacteria</taxon>
        <taxon>Bacillati</taxon>
        <taxon>Actinomycetota</taxon>
        <taxon>Actinomycetes</taxon>
        <taxon>Micrococcales</taxon>
        <taxon>Micrococcaceae</taxon>
        <taxon>Glutamicibacter</taxon>
    </lineage>
</organism>
<dbReference type="PANTHER" id="PTHR30154:SF34">
    <property type="entry name" value="TRANSCRIPTIONAL REGULATOR AZLB"/>
    <property type="match status" value="1"/>
</dbReference>